<gene>
    <name evidence="3" type="ORF">ABT276_18255</name>
</gene>
<feature type="region of interest" description="Disordered" evidence="1">
    <location>
        <begin position="79"/>
        <end position="100"/>
    </location>
</feature>
<accession>A0ABV1UWU9</accession>
<protein>
    <submittedName>
        <fullName evidence="3">Uncharacterized protein</fullName>
    </submittedName>
</protein>
<feature type="compositionally biased region" description="Basic and acidic residues" evidence="1">
    <location>
        <begin position="91"/>
        <end position="100"/>
    </location>
</feature>
<dbReference type="Gene3D" id="2.60.40.1760">
    <property type="entry name" value="glycosyl hydrolase (family 31)"/>
    <property type="match status" value="1"/>
</dbReference>
<comment type="caution">
    <text evidence="3">The sequence shown here is derived from an EMBL/GenBank/DDBJ whole genome shotgun (WGS) entry which is preliminary data.</text>
</comment>
<organism evidence="3 4">
    <name type="scientific">Streptomyces xantholiticus</name>
    <dbReference type="NCBI Taxonomy" id="68285"/>
    <lineage>
        <taxon>Bacteria</taxon>
        <taxon>Bacillati</taxon>
        <taxon>Actinomycetota</taxon>
        <taxon>Actinomycetes</taxon>
        <taxon>Kitasatosporales</taxon>
        <taxon>Streptomycetaceae</taxon>
        <taxon>Streptomyces</taxon>
    </lineage>
</organism>
<dbReference type="EMBL" id="JBEPBX010000015">
    <property type="protein sequence ID" value="MER6615268.1"/>
    <property type="molecule type" value="Genomic_DNA"/>
</dbReference>
<evidence type="ECO:0000313" key="3">
    <source>
        <dbReference type="EMBL" id="MER6615268.1"/>
    </source>
</evidence>
<feature type="chain" id="PRO_5045099624" evidence="2">
    <location>
        <begin position="28"/>
        <end position="115"/>
    </location>
</feature>
<proteinExistence type="predicted"/>
<evidence type="ECO:0000313" key="4">
    <source>
        <dbReference type="Proteomes" id="UP001445472"/>
    </source>
</evidence>
<keyword evidence="2" id="KW-0732">Signal</keyword>
<evidence type="ECO:0000256" key="2">
    <source>
        <dbReference type="SAM" id="SignalP"/>
    </source>
</evidence>
<dbReference type="RefSeq" id="WP_351976884.1">
    <property type="nucleotide sequence ID" value="NZ_JBEPBX010000015.1"/>
</dbReference>
<keyword evidence="4" id="KW-1185">Reference proteome</keyword>
<sequence length="115" mass="12073">MNHRRARVCVSVLATVLIGASITTAGAATPADDASAAERLGDITGFEANGDEYTVSSGQAKLRISFQDDDLFRVHLAPDGRFTDPANDDPSDPKAPDADIVVKRAVSVASSVRMT</sequence>
<feature type="signal peptide" evidence="2">
    <location>
        <begin position="1"/>
        <end position="27"/>
    </location>
</feature>
<dbReference type="Proteomes" id="UP001445472">
    <property type="component" value="Unassembled WGS sequence"/>
</dbReference>
<evidence type="ECO:0000256" key="1">
    <source>
        <dbReference type="SAM" id="MobiDB-lite"/>
    </source>
</evidence>
<reference evidence="3 4" key="1">
    <citation type="submission" date="2024-06" db="EMBL/GenBank/DDBJ databases">
        <title>The Natural Products Discovery Center: Release of the First 8490 Sequenced Strains for Exploring Actinobacteria Biosynthetic Diversity.</title>
        <authorList>
            <person name="Kalkreuter E."/>
            <person name="Kautsar S.A."/>
            <person name="Yang D."/>
            <person name="Bader C.D."/>
            <person name="Teijaro C.N."/>
            <person name="Fluegel L."/>
            <person name="Davis C.M."/>
            <person name="Simpson J.R."/>
            <person name="Lauterbach L."/>
            <person name="Steele A.D."/>
            <person name="Gui C."/>
            <person name="Meng S."/>
            <person name="Li G."/>
            <person name="Viehrig K."/>
            <person name="Ye F."/>
            <person name="Su P."/>
            <person name="Kiefer A.F."/>
            <person name="Nichols A."/>
            <person name="Cepeda A.J."/>
            <person name="Yan W."/>
            <person name="Fan B."/>
            <person name="Jiang Y."/>
            <person name="Adhikari A."/>
            <person name="Zheng C.-J."/>
            <person name="Schuster L."/>
            <person name="Cowan T.M."/>
            <person name="Smanski M.J."/>
            <person name="Chevrette M.G."/>
            <person name="De Carvalho L.P.S."/>
            <person name="Shen B."/>
        </authorList>
    </citation>
    <scope>NUCLEOTIDE SEQUENCE [LARGE SCALE GENOMIC DNA]</scope>
    <source>
        <strain evidence="3 4">NPDC000837</strain>
    </source>
</reference>
<name>A0ABV1UWU9_9ACTN</name>